<evidence type="ECO:0000259" key="1">
    <source>
        <dbReference type="Pfam" id="PF07969"/>
    </source>
</evidence>
<evidence type="ECO:0000313" key="3">
    <source>
        <dbReference type="Proteomes" id="UP001240150"/>
    </source>
</evidence>
<feature type="domain" description="Amidohydrolase 3" evidence="1">
    <location>
        <begin position="4"/>
        <end position="72"/>
    </location>
</feature>
<dbReference type="InterPro" id="IPR011059">
    <property type="entry name" value="Metal-dep_hydrolase_composite"/>
</dbReference>
<dbReference type="InterPro" id="IPR013108">
    <property type="entry name" value="Amidohydro_3"/>
</dbReference>
<dbReference type="Gene3D" id="2.30.40.10">
    <property type="entry name" value="Urease, subunit C, domain 1"/>
    <property type="match status" value="1"/>
</dbReference>
<accession>A0ABY8WIN0</accession>
<dbReference type="Pfam" id="PF07969">
    <property type="entry name" value="Amidohydro_3"/>
    <property type="match status" value="1"/>
</dbReference>
<organism evidence="2 3">
    <name type="scientific">Actinoplanes oblitus</name>
    <dbReference type="NCBI Taxonomy" id="3040509"/>
    <lineage>
        <taxon>Bacteria</taxon>
        <taxon>Bacillati</taxon>
        <taxon>Actinomycetota</taxon>
        <taxon>Actinomycetes</taxon>
        <taxon>Micromonosporales</taxon>
        <taxon>Micromonosporaceae</taxon>
        <taxon>Actinoplanes</taxon>
    </lineage>
</organism>
<dbReference type="Proteomes" id="UP001240150">
    <property type="component" value="Chromosome"/>
</dbReference>
<evidence type="ECO:0000313" key="2">
    <source>
        <dbReference type="EMBL" id="WIM96358.1"/>
    </source>
</evidence>
<proteinExistence type="predicted"/>
<dbReference type="EMBL" id="CP126980">
    <property type="protein sequence ID" value="WIM96358.1"/>
    <property type="molecule type" value="Genomic_DNA"/>
</dbReference>
<sequence length="74" mass="7710">MFLPAQRLDLGTALTAYTAGSGYVSHRDDSGCLRTGNVADLVVLDRDPFDGPDAEIAATKVAMTFVGGELVHAA</sequence>
<dbReference type="PANTHER" id="PTHR22642:SF2">
    <property type="entry name" value="PROTEIN LONG AFTER FAR-RED 3"/>
    <property type="match status" value="1"/>
</dbReference>
<dbReference type="Gene3D" id="3.20.20.140">
    <property type="entry name" value="Metal-dependent hydrolases"/>
    <property type="match status" value="1"/>
</dbReference>
<reference evidence="2 3" key="1">
    <citation type="submission" date="2023-06" db="EMBL/GenBank/DDBJ databases">
        <authorList>
            <person name="Yushchuk O."/>
            <person name="Binda E."/>
            <person name="Ruckert-Reed C."/>
            <person name="Fedorenko V."/>
            <person name="Kalinowski J."/>
            <person name="Marinelli F."/>
        </authorList>
    </citation>
    <scope>NUCLEOTIDE SEQUENCE [LARGE SCALE GENOMIC DNA]</scope>
    <source>
        <strain evidence="2 3">NRRL 3884</strain>
    </source>
</reference>
<gene>
    <name evidence="2" type="ORF">ACTOB_008550</name>
</gene>
<name>A0ABY8WIN0_9ACTN</name>
<dbReference type="PANTHER" id="PTHR22642">
    <property type="entry name" value="IMIDAZOLONEPROPIONASE"/>
    <property type="match status" value="1"/>
</dbReference>
<keyword evidence="3" id="KW-1185">Reference proteome</keyword>
<dbReference type="SUPFAM" id="SSF51338">
    <property type="entry name" value="Composite domain of metallo-dependent hydrolases"/>
    <property type="match status" value="1"/>
</dbReference>
<protein>
    <submittedName>
        <fullName evidence="2">Amidohydrolase family protein</fullName>
    </submittedName>
</protein>